<dbReference type="EMBL" id="CAKMUD010000069">
    <property type="protein sequence ID" value="CAH1581664.1"/>
    <property type="molecule type" value="Genomic_DNA"/>
</dbReference>
<evidence type="ECO:0000313" key="2">
    <source>
        <dbReference type="Proteomes" id="UP001295462"/>
    </source>
</evidence>
<sequence length="41" mass="4791">MCFLIFPIVSVYSVYFENSVQKQLSQCLTPEQSVFYTCFVT</sequence>
<dbReference type="Proteomes" id="UP001295462">
    <property type="component" value="Unassembled WGS sequence"/>
</dbReference>
<organism evidence="1 2">
    <name type="scientific">Vibrio jasicida</name>
    <dbReference type="NCBI Taxonomy" id="766224"/>
    <lineage>
        <taxon>Bacteria</taxon>
        <taxon>Pseudomonadati</taxon>
        <taxon>Pseudomonadota</taxon>
        <taxon>Gammaproteobacteria</taxon>
        <taxon>Vibrionales</taxon>
        <taxon>Vibrionaceae</taxon>
        <taxon>Vibrio</taxon>
    </lineage>
</organism>
<protein>
    <submittedName>
        <fullName evidence="1">Uncharacterized protein</fullName>
    </submittedName>
</protein>
<name>A0AAU9QJE5_9VIBR</name>
<dbReference type="AlphaFoldDB" id="A0AAU9QJE5"/>
<proteinExistence type="predicted"/>
<accession>A0AAU9QJE5</accession>
<comment type="caution">
    <text evidence="1">The sequence shown here is derived from an EMBL/GenBank/DDBJ whole genome shotgun (WGS) entry which is preliminary data.</text>
</comment>
<gene>
    <name evidence="1" type="ORF">THF1A12_170073</name>
</gene>
<evidence type="ECO:0000313" key="1">
    <source>
        <dbReference type="EMBL" id="CAH1581664.1"/>
    </source>
</evidence>
<reference evidence="1" key="1">
    <citation type="submission" date="2022-01" db="EMBL/GenBank/DDBJ databases">
        <authorList>
            <person name="Lagorce A."/>
        </authorList>
    </citation>
    <scope>NUCLEOTIDE SEQUENCE</scope>
    <source>
        <strain evidence="1">Th15_F1_A12</strain>
    </source>
</reference>